<reference evidence="2" key="1">
    <citation type="submission" date="2019-10" db="EMBL/GenBank/DDBJ databases">
        <authorList>
            <person name="Nor Muhammad N."/>
        </authorList>
    </citation>
    <scope>NUCLEOTIDE SEQUENCE</scope>
</reference>
<gene>
    <name evidence="2" type="primary">I1RI73</name>
</gene>
<name>A0A5K1JY91_9APHY</name>
<evidence type="ECO:0000256" key="1">
    <source>
        <dbReference type="SAM" id="MobiDB-lite"/>
    </source>
</evidence>
<feature type="compositionally biased region" description="Acidic residues" evidence="1">
    <location>
        <begin position="39"/>
        <end position="63"/>
    </location>
</feature>
<feature type="region of interest" description="Disordered" evidence="1">
    <location>
        <begin position="119"/>
        <end position="143"/>
    </location>
</feature>
<dbReference type="AlphaFoldDB" id="A0A5K1JY91"/>
<organism evidence="2">
    <name type="scientific">Ganoderma boninense</name>
    <dbReference type="NCBI Taxonomy" id="34458"/>
    <lineage>
        <taxon>Eukaryota</taxon>
        <taxon>Fungi</taxon>
        <taxon>Dikarya</taxon>
        <taxon>Basidiomycota</taxon>
        <taxon>Agaricomycotina</taxon>
        <taxon>Agaricomycetes</taxon>
        <taxon>Polyporales</taxon>
        <taxon>Polyporaceae</taxon>
        <taxon>Ganoderma</taxon>
    </lineage>
</organism>
<protein>
    <submittedName>
        <fullName evidence="2">Uncharacterized protein</fullName>
    </submittedName>
</protein>
<sequence length="143" mass="15959">MDDILGSLLSCFQAHYKVMKDDFAKTRSRPHLRAQDRLFDDDDDDGHVSDDSSDDDDDDDTPTPEERDLARQILDHTFALDLVATTVQSSDWPEDDLFQYVEDASLEQQAAPYSWAGAHRFAPRSSSSSVDAPDSRPAADHAA</sequence>
<evidence type="ECO:0000313" key="2">
    <source>
        <dbReference type="EMBL" id="VWO97855.1"/>
    </source>
</evidence>
<feature type="compositionally biased region" description="Low complexity" evidence="1">
    <location>
        <begin position="123"/>
        <end position="132"/>
    </location>
</feature>
<dbReference type="EMBL" id="LR726569">
    <property type="protein sequence ID" value="VWO97855.1"/>
    <property type="molecule type" value="Genomic_DNA"/>
</dbReference>
<proteinExistence type="predicted"/>
<accession>A0A5K1JY91</accession>
<feature type="compositionally biased region" description="Basic and acidic residues" evidence="1">
    <location>
        <begin position="133"/>
        <end position="143"/>
    </location>
</feature>
<feature type="region of interest" description="Disordered" evidence="1">
    <location>
        <begin position="31"/>
        <end position="66"/>
    </location>
</feature>